<dbReference type="STRING" id="360412.LARV_01971"/>
<keyword evidence="4" id="KW-1185">Reference proteome</keyword>
<evidence type="ECO:0000259" key="2">
    <source>
        <dbReference type="Pfam" id="PF00561"/>
    </source>
</evidence>
<feature type="domain" description="AB hydrolase-1" evidence="2">
    <location>
        <begin position="18"/>
        <end position="240"/>
    </location>
</feature>
<dbReference type="AlphaFoldDB" id="A0A0S7BF43"/>
<dbReference type="PANTHER" id="PTHR43798:SF31">
    <property type="entry name" value="AB HYDROLASE SUPERFAMILY PROTEIN YCLE"/>
    <property type="match status" value="1"/>
</dbReference>
<sequence length="256" mass="28410">MELEPVDLYFEETGNGFPVFLLHGYPLNHTIWKSVVARLKDHARVIMPDLRGHGQSPVTDGEYSMRLQAEDIHHLLERLGIQKAILVGHSMGGYVCLSFARAYPQCLSGLALVASQAEADSTEKRQARYISIEEVGRKGVKAVAKKMLPRLTQRKDLESELIEMMLKTPKKGIIGALKGMAERPNALEWLAEITVPAVVIAGQEDLNIPLERERTMAQMLTRGWLVEVPGVAHLPMMEEPQTVSDALIQLVNLASA</sequence>
<dbReference type="InterPro" id="IPR029058">
    <property type="entry name" value="AB_hydrolase_fold"/>
</dbReference>
<dbReference type="InterPro" id="IPR050266">
    <property type="entry name" value="AB_hydrolase_sf"/>
</dbReference>
<organism evidence="3">
    <name type="scientific">Longilinea arvoryzae</name>
    <dbReference type="NCBI Taxonomy" id="360412"/>
    <lineage>
        <taxon>Bacteria</taxon>
        <taxon>Bacillati</taxon>
        <taxon>Chloroflexota</taxon>
        <taxon>Anaerolineae</taxon>
        <taxon>Anaerolineales</taxon>
        <taxon>Anaerolineaceae</taxon>
        <taxon>Longilinea</taxon>
    </lineage>
</organism>
<reference evidence="3" key="1">
    <citation type="submission" date="2015-07" db="EMBL/GenBank/DDBJ databases">
        <title>Draft Genome Sequences of Anaerolinea thermolimosa IMO-1, Bellilinea caldifistulae GOMI-1, Leptolinea tardivitalis YMTK-2, Levilinea saccharolytica KIBI-1,Longilinea arvoryzae KOME-1, Previously Described as Members of the Anaerolineaceae (Chloroflexi).</title>
        <authorList>
            <person name="Sekiguchi Y."/>
            <person name="Ohashi A."/>
            <person name="Matsuura N."/>
            <person name="Tourlousse M.D."/>
        </authorList>
    </citation>
    <scope>NUCLEOTIDE SEQUENCE [LARGE SCALE GENOMIC DNA]</scope>
    <source>
        <strain evidence="3">KOME-1</strain>
    </source>
</reference>
<accession>A0A0S7BF43</accession>
<gene>
    <name evidence="3" type="ORF">LARV_01971</name>
</gene>
<dbReference type="EMBL" id="DF967972">
    <property type="protein sequence ID" value="GAP14205.1"/>
    <property type="molecule type" value="Genomic_DNA"/>
</dbReference>
<name>A0A0S7BF43_9CHLR</name>
<protein>
    <submittedName>
        <fullName evidence="3">Predicted hydrolase</fullName>
    </submittedName>
</protein>
<dbReference type="RefSeq" id="WP_075073487.1">
    <property type="nucleotide sequence ID" value="NZ_DF967972.1"/>
</dbReference>
<dbReference type="GO" id="GO:0016020">
    <property type="term" value="C:membrane"/>
    <property type="evidence" value="ECO:0007669"/>
    <property type="project" value="TreeGrafter"/>
</dbReference>
<dbReference type="GO" id="GO:0016787">
    <property type="term" value="F:hydrolase activity"/>
    <property type="evidence" value="ECO:0007669"/>
    <property type="project" value="UniProtKB-KW"/>
</dbReference>
<dbReference type="Pfam" id="PF00561">
    <property type="entry name" value="Abhydrolase_1"/>
    <property type="match status" value="1"/>
</dbReference>
<proteinExistence type="predicted"/>
<dbReference type="Gene3D" id="3.40.50.1820">
    <property type="entry name" value="alpha/beta hydrolase"/>
    <property type="match status" value="1"/>
</dbReference>
<dbReference type="Proteomes" id="UP000055060">
    <property type="component" value="Unassembled WGS sequence"/>
</dbReference>
<dbReference type="OrthoDB" id="252464at2"/>
<keyword evidence="1 3" id="KW-0378">Hydrolase</keyword>
<evidence type="ECO:0000313" key="3">
    <source>
        <dbReference type="EMBL" id="GAP14205.1"/>
    </source>
</evidence>
<dbReference type="SUPFAM" id="SSF53474">
    <property type="entry name" value="alpha/beta-Hydrolases"/>
    <property type="match status" value="1"/>
</dbReference>
<evidence type="ECO:0000256" key="1">
    <source>
        <dbReference type="ARBA" id="ARBA00022801"/>
    </source>
</evidence>
<dbReference type="PRINTS" id="PR00111">
    <property type="entry name" value="ABHYDROLASE"/>
</dbReference>
<dbReference type="PANTHER" id="PTHR43798">
    <property type="entry name" value="MONOACYLGLYCEROL LIPASE"/>
    <property type="match status" value="1"/>
</dbReference>
<dbReference type="InterPro" id="IPR000073">
    <property type="entry name" value="AB_hydrolase_1"/>
</dbReference>
<evidence type="ECO:0000313" key="4">
    <source>
        <dbReference type="Proteomes" id="UP000055060"/>
    </source>
</evidence>